<dbReference type="Pfam" id="PF03706">
    <property type="entry name" value="LPG_synthase_TM"/>
    <property type="match status" value="1"/>
</dbReference>
<dbReference type="NCBIfam" id="TIGR03476">
    <property type="entry name" value="HpnL"/>
    <property type="match status" value="1"/>
</dbReference>
<evidence type="ECO:0000256" key="6">
    <source>
        <dbReference type="SAM" id="Phobius"/>
    </source>
</evidence>
<proteinExistence type="predicted"/>
<gene>
    <name evidence="7" type="ORF">E4O92_22955</name>
</gene>
<evidence type="ECO:0000256" key="3">
    <source>
        <dbReference type="ARBA" id="ARBA00022692"/>
    </source>
</evidence>
<comment type="subcellular location">
    <subcellularLocation>
        <location evidence="1">Cell membrane</location>
        <topology evidence="1">Multi-pass membrane protein</topology>
    </subcellularLocation>
</comment>
<dbReference type="AlphaFoldDB" id="A0A4Y9SM25"/>
<name>A0A4Y9SM25_9BURK</name>
<protein>
    <submittedName>
        <fullName evidence="7">TIGR00374 family protein</fullName>
    </submittedName>
</protein>
<reference evidence="7 8" key="1">
    <citation type="submission" date="2019-03" db="EMBL/GenBank/DDBJ databases">
        <title>Draft genome of Massilia hortus sp. nov., a novel bacterial species of the Oxalobacteraceae family.</title>
        <authorList>
            <person name="Peta V."/>
            <person name="Raths R."/>
            <person name="Bucking H."/>
        </authorList>
    </citation>
    <scope>NUCLEOTIDE SEQUENCE [LARGE SCALE GENOMIC DNA]</scope>
    <source>
        <strain evidence="7 8">ONC3</strain>
    </source>
</reference>
<accession>A0A4Y9SM25</accession>
<comment type="caution">
    <text evidence="7">The sequence shown here is derived from an EMBL/GenBank/DDBJ whole genome shotgun (WGS) entry which is preliminary data.</text>
</comment>
<dbReference type="RefSeq" id="WP_135191964.1">
    <property type="nucleotide sequence ID" value="NZ_SPUM01000146.1"/>
</dbReference>
<dbReference type="Proteomes" id="UP000297258">
    <property type="component" value="Unassembled WGS sequence"/>
</dbReference>
<feature type="transmembrane region" description="Helical" evidence="6">
    <location>
        <begin position="12"/>
        <end position="33"/>
    </location>
</feature>
<evidence type="ECO:0000313" key="7">
    <source>
        <dbReference type="EMBL" id="TFW27725.1"/>
    </source>
</evidence>
<organism evidence="7 8">
    <name type="scientific">Massilia horti</name>
    <dbReference type="NCBI Taxonomy" id="2562153"/>
    <lineage>
        <taxon>Bacteria</taxon>
        <taxon>Pseudomonadati</taxon>
        <taxon>Pseudomonadota</taxon>
        <taxon>Betaproteobacteria</taxon>
        <taxon>Burkholderiales</taxon>
        <taxon>Oxalobacteraceae</taxon>
        <taxon>Telluria group</taxon>
        <taxon>Massilia</taxon>
    </lineage>
</organism>
<evidence type="ECO:0000256" key="1">
    <source>
        <dbReference type="ARBA" id="ARBA00004651"/>
    </source>
</evidence>
<evidence type="ECO:0000313" key="8">
    <source>
        <dbReference type="Proteomes" id="UP000297258"/>
    </source>
</evidence>
<dbReference type="InterPro" id="IPR022791">
    <property type="entry name" value="L-PG_synthase/AglD"/>
</dbReference>
<keyword evidence="5 6" id="KW-0472">Membrane</keyword>
<keyword evidence="2" id="KW-1003">Cell membrane</keyword>
<sequence>MKRNGSTKGGGVVIGAVLAACGFLAAIALVVHNDAAKVANAIMRIGWSIIAIVAVRAVIIALAGTAWGLIARPMTAQSLKLFVFLRWLREAVNALLPVASVGGEIVGGRLLTFTGVSAGLAAASILADLLIQAFCGLLFAAIGLMLLAAGGRKGVIIGWALVGIVVGAAAMAGFYVAQRAGFFSFIERRMLAAARWSKVPLHGDPKLHENLQAIYANHGAIFSAILVHLLGWFFGTGEVWIALEWMGAKPGIVEAMVLESLAQGIRTAAFPVPGSFGVQEAAFLLLGRAYGIPVEFALALALVKRVPDVTLGLPGLFFWQLVEARHIVLPGQATSINETAPDTLRQAHFPDDRGRDRR</sequence>
<evidence type="ECO:0000256" key="2">
    <source>
        <dbReference type="ARBA" id="ARBA00022475"/>
    </source>
</evidence>
<dbReference type="GO" id="GO:0005886">
    <property type="term" value="C:plasma membrane"/>
    <property type="evidence" value="ECO:0007669"/>
    <property type="project" value="UniProtKB-SubCell"/>
</dbReference>
<keyword evidence="4 6" id="KW-1133">Transmembrane helix</keyword>
<dbReference type="OrthoDB" id="8936159at2"/>
<feature type="transmembrane region" description="Helical" evidence="6">
    <location>
        <begin position="220"/>
        <end position="243"/>
    </location>
</feature>
<feature type="transmembrane region" description="Helical" evidence="6">
    <location>
        <begin position="45"/>
        <end position="70"/>
    </location>
</feature>
<feature type="transmembrane region" description="Helical" evidence="6">
    <location>
        <begin position="130"/>
        <end position="149"/>
    </location>
</feature>
<evidence type="ECO:0000256" key="4">
    <source>
        <dbReference type="ARBA" id="ARBA00022989"/>
    </source>
</evidence>
<feature type="transmembrane region" description="Helical" evidence="6">
    <location>
        <begin position="156"/>
        <end position="177"/>
    </location>
</feature>
<dbReference type="EMBL" id="SPUM01000146">
    <property type="protein sequence ID" value="TFW27725.1"/>
    <property type="molecule type" value="Genomic_DNA"/>
</dbReference>
<keyword evidence="3 6" id="KW-0812">Transmembrane</keyword>
<dbReference type="PROSITE" id="PS51257">
    <property type="entry name" value="PROKAR_LIPOPROTEIN"/>
    <property type="match status" value="1"/>
</dbReference>
<keyword evidence="8" id="KW-1185">Reference proteome</keyword>
<evidence type="ECO:0000256" key="5">
    <source>
        <dbReference type="ARBA" id="ARBA00023136"/>
    </source>
</evidence>